<dbReference type="InterPro" id="IPR002563">
    <property type="entry name" value="Flavin_Rdtase-like_dom"/>
</dbReference>
<dbReference type="RefSeq" id="WP_169160272.1">
    <property type="nucleotide sequence ID" value="NZ_JABBFW010000006.1"/>
</dbReference>
<dbReference type="SUPFAM" id="SSF50475">
    <property type="entry name" value="FMN-binding split barrel"/>
    <property type="match status" value="1"/>
</dbReference>
<keyword evidence="5" id="KW-1185">Reference proteome</keyword>
<evidence type="ECO:0000256" key="2">
    <source>
        <dbReference type="ARBA" id="ARBA00023002"/>
    </source>
</evidence>
<dbReference type="SMART" id="SM00903">
    <property type="entry name" value="Flavin_Reduct"/>
    <property type="match status" value="1"/>
</dbReference>
<comment type="caution">
    <text evidence="4">The sequence shown here is derived from an EMBL/GenBank/DDBJ whole genome shotgun (WGS) entry which is preliminary data.</text>
</comment>
<evidence type="ECO:0000313" key="5">
    <source>
        <dbReference type="Proteomes" id="UP000574067"/>
    </source>
</evidence>
<dbReference type="Proteomes" id="UP000574067">
    <property type="component" value="Unassembled WGS sequence"/>
</dbReference>
<evidence type="ECO:0000313" key="4">
    <source>
        <dbReference type="EMBL" id="NML15355.1"/>
    </source>
</evidence>
<evidence type="ECO:0000256" key="1">
    <source>
        <dbReference type="ARBA" id="ARBA00008898"/>
    </source>
</evidence>
<feature type="domain" description="Flavin reductase like" evidence="3">
    <location>
        <begin position="45"/>
        <end position="189"/>
    </location>
</feature>
<protein>
    <submittedName>
        <fullName evidence="4">Flavin reductase family protein</fullName>
    </submittedName>
</protein>
<dbReference type="PANTHER" id="PTHR30466:SF11">
    <property type="entry name" value="FLAVIN-DEPENDENT MONOOXYGENASE, REDUCTASE SUBUNIT HSAB"/>
    <property type="match status" value="1"/>
</dbReference>
<comment type="similarity">
    <text evidence="1">Belongs to the non-flavoprotein flavin reductase family.</text>
</comment>
<dbReference type="GO" id="GO:0010181">
    <property type="term" value="F:FMN binding"/>
    <property type="evidence" value="ECO:0007669"/>
    <property type="project" value="InterPro"/>
</dbReference>
<sequence>MSASPTASPVAVPADAAPVSTPAVAPAPPVEAPADITPQALRGALGRFATGVTLITCVDASGARVGLTANSFSALSLEPPLVLWSLRSASASLAAFEQASHFAINVLAEGQLGLSRRFASGKEPDKFGEGLWSEGLGGAPVLAGCTAVFECECVARQVAGDHVLFIGRVQRLAEAVLPPLLFHGGRYHLLGEIL</sequence>
<name>A0A848F9F5_9BURK</name>
<dbReference type="Pfam" id="PF01613">
    <property type="entry name" value="Flavin_Reduct"/>
    <property type="match status" value="1"/>
</dbReference>
<dbReference type="AlphaFoldDB" id="A0A848F9F5"/>
<gene>
    <name evidence="4" type="ORF">HHL10_10220</name>
</gene>
<dbReference type="GO" id="GO:0042602">
    <property type="term" value="F:riboflavin reductase (NADPH) activity"/>
    <property type="evidence" value="ECO:0007669"/>
    <property type="project" value="TreeGrafter"/>
</dbReference>
<dbReference type="InterPro" id="IPR012349">
    <property type="entry name" value="Split_barrel_FMN-bd"/>
</dbReference>
<keyword evidence="2" id="KW-0560">Oxidoreductase</keyword>
<dbReference type="PANTHER" id="PTHR30466">
    <property type="entry name" value="FLAVIN REDUCTASE"/>
    <property type="match status" value="1"/>
</dbReference>
<reference evidence="4 5" key="1">
    <citation type="submission" date="2020-04" db="EMBL/GenBank/DDBJ databases">
        <title>Azohydromonas sp. isolated from soil.</title>
        <authorList>
            <person name="Dahal R.H."/>
        </authorList>
    </citation>
    <scope>NUCLEOTIDE SEQUENCE [LARGE SCALE GENOMIC DNA]</scope>
    <source>
        <strain evidence="4 5">G-1-1-14</strain>
    </source>
</reference>
<dbReference type="EMBL" id="JABBFW010000006">
    <property type="protein sequence ID" value="NML15355.1"/>
    <property type="molecule type" value="Genomic_DNA"/>
</dbReference>
<organism evidence="4 5">
    <name type="scientific">Azohydromonas caseinilytica</name>
    <dbReference type="NCBI Taxonomy" id="2728836"/>
    <lineage>
        <taxon>Bacteria</taxon>
        <taxon>Pseudomonadati</taxon>
        <taxon>Pseudomonadota</taxon>
        <taxon>Betaproteobacteria</taxon>
        <taxon>Burkholderiales</taxon>
        <taxon>Sphaerotilaceae</taxon>
        <taxon>Azohydromonas</taxon>
    </lineage>
</organism>
<evidence type="ECO:0000259" key="3">
    <source>
        <dbReference type="SMART" id="SM00903"/>
    </source>
</evidence>
<proteinExistence type="inferred from homology"/>
<dbReference type="Gene3D" id="2.30.110.10">
    <property type="entry name" value="Electron Transport, Fmn-binding Protein, Chain A"/>
    <property type="match status" value="1"/>
</dbReference>
<dbReference type="InterPro" id="IPR050268">
    <property type="entry name" value="NADH-dep_flavin_reductase"/>
</dbReference>
<accession>A0A848F9F5</accession>